<gene>
    <name evidence="2" type="ORF">HA482_13845</name>
</gene>
<dbReference type="EMBL" id="JAATTO010000017">
    <property type="protein sequence ID" value="MBC9979283.1"/>
    <property type="molecule type" value="Genomic_DNA"/>
</dbReference>
<reference evidence="2 3" key="1">
    <citation type="journal article" date="2020" name="Arch. Microbiol.">
        <title>Bradyrhizobium campsiandrae sp. nov., a nitrogen-fixing bacterial strain isolated from a native leguminous tree from the Amazon adapted to flooded conditions.</title>
        <authorList>
            <person name="Cabral Michel D."/>
            <person name="Martins da Costa E."/>
            <person name="Azarias Guimaraes A."/>
            <person name="Soares de Carvalho T."/>
            <person name="Santos de Castro Caputo P."/>
            <person name="Willems A."/>
            <person name="de Souza Moreira F.M."/>
        </authorList>
    </citation>
    <scope>NUCLEOTIDE SEQUENCE [LARGE SCALE GENOMIC DNA]</scope>
    <source>
        <strain evidence="3">INPA 384B</strain>
    </source>
</reference>
<name>A0ABR7U5G5_9BRAD</name>
<organism evidence="2 3">
    <name type="scientific">Bradyrhizobium campsiandrae</name>
    <dbReference type="NCBI Taxonomy" id="1729892"/>
    <lineage>
        <taxon>Bacteria</taxon>
        <taxon>Pseudomonadati</taxon>
        <taxon>Pseudomonadota</taxon>
        <taxon>Alphaproteobacteria</taxon>
        <taxon>Hyphomicrobiales</taxon>
        <taxon>Nitrobacteraceae</taxon>
        <taxon>Bradyrhizobium</taxon>
    </lineage>
</organism>
<proteinExistence type="predicted"/>
<protein>
    <submittedName>
        <fullName evidence="2">Uncharacterized protein</fullName>
    </submittedName>
</protein>
<dbReference type="RefSeq" id="WP_188097193.1">
    <property type="nucleotide sequence ID" value="NZ_JAANIH010000005.1"/>
</dbReference>
<keyword evidence="3" id="KW-1185">Reference proteome</keyword>
<comment type="caution">
    <text evidence="2">The sequence shown here is derived from an EMBL/GenBank/DDBJ whole genome shotgun (WGS) entry which is preliminary data.</text>
</comment>
<evidence type="ECO:0000256" key="1">
    <source>
        <dbReference type="SAM" id="MobiDB-lite"/>
    </source>
</evidence>
<feature type="region of interest" description="Disordered" evidence="1">
    <location>
        <begin position="1"/>
        <end position="21"/>
    </location>
</feature>
<sequence length="76" mass="8402">MIYQNDAVSKPVESGEIEQEARDRVESVRVKRGEFCLNVNGLSGKGKNAAGRVRVCFSRALQISPRHPIITESCNV</sequence>
<dbReference type="Proteomes" id="UP000639516">
    <property type="component" value="Unassembled WGS sequence"/>
</dbReference>
<evidence type="ECO:0000313" key="2">
    <source>
        <dbReference type="EMBL" id="MBC9979283.1"/>
    </source>
</evidence>
<evidence type="ECO:0000313" key="3">
    <source>
        <dbReference type="Proteomes" id="UP000639516"/>
    </source>
</evidence>
<accession>A0ABR7U5G5</accession>